<feature type="domain" description="Fumarylacetoacetase-like C-terminal" evidence="2">
    <location>
        <begin position="57"/>
        <end position="253"/>
    </location>
</feature>
<dbReference type="RefSeq" id="WP_238313770.1">
    <property type="nucleotide sequence ID" value="NZ_BPQV01000015.1"/>
</dbReference>
<dbReference type="InterPro" id="IPR036663">
    <property type="entry name" value="Fumarylacetoacetase_C_sf"/>
</dbReference>
<dbReference type="InterPro" id="IPR018833">
    <property type="entry name" value="Rv2993c-like_N"/>
</dbReference>
<comment type="caution">
    <text evidence="4">The sequence shown here is derived from an EMBL/GenBank/DDBJ whole genome shotgun (WGS) entry which is preliminary data.</text>
</comment>
<dbReference type="PANTHER" id="PTHR11820:SF7">
    <property type="entry name" value="ACYLPYRUVASE FAHD1, MITOCHONDRIAL"/>
    <property type="match status" value="1"/>
</dbReference>
<dbReference type="Pfam" id="PF10370">
    <property type="entry name" value="Rv2993c-like_N"/>
    <property type="match status" value="1"/>
</dbReference>
<reference evidence="4" key="2">
    <citation type="submission" date="2021-08" db="EMBL/GenBank/DDBJ databases">
        <authorList>
            <person name="Tani A."/>
            <person name="Ola A."/>
            <person name="Ogura Y."/>
            <person name="Katsura K."/>
            <person name="Hayashi T."/>
        </authorList>
    </citation>
    <scope>NUCLEOTIDE SEQUENCE</scope>
    <source>
        <strain evidence="4">NBRC 15689</strain>
    </source>
</reference>
<dbReference type="EMBL" id="BPQV01000015">
    <property type="protein sequence ID" value="GJE29367.1"/>
    <property type="molecule type" value="Genomic_DNA"/>
</dbReference>
<accession>A0ABQ4TCG5</accession>
<evidence type="ECO:0008006" key="6">
    <source>
        <dbReference type="Google" id="ProtNLM"/>
    </source>
</evidence>
<proteinExistence type="predicted"/>
<dbReference type="InterPro" id="IPR011234">
    <property type="entry name" value="Fumarylacetoacetase-like_C"/>
</dbReference>
<dbReference type="PANTHER" id="PTHR11820">
    <property type="entry name" value="ACYLPYRUVASE"/>
    <property type="match status" value="1"/>
</dbReference>
<evidence type="ECO:0000259" key="3">
    <source>
        <dbReference type="Pfam" id="PF10370"/>
    </source>
</evidence>
<dbReference type="Proteomes" id="UP001055156">
    <property type="component" value="Unassembled WGS sequence"/>
</dbReference>
<evidence type="ECO:0000259" key="2">
    <source>
        <dbReference type="Pfam" id="PF01557"/>
    </source>
</evidence>
<sequence>MAHWIGFTRDGAAGFGRLDGTRIAVHEGDLFGTPVPTGAVLDLAEVTVGLPCRPSKFIALWNNFRAMAEKQELAIPEAPLFLLKPANSYAASGAAIPVPEAAGRALYEGELGIVIGKAARDVTEAEAVAHIFGYTCVNDVTALPILKADPSFAQWCRSKGLDGFGPFGPVIATGLDPATLTVRTLVNGRERQNYPVSDMIFPAARLVSMLSQGMTLEPGDVIACGTSIGSGPIPKGATVEVAIDGIGILTNTFV</sequence>
<gene>
    <name evidence="4" type="primary">yisK</name>
    <name evidence="4" type="ORF">LKMONMHP_4247</name>
</gene>
<organism evidence="4 5">
    <name type="scientific">Methylobacterium organophilum</name>
    <dbReference type="NCBI Taxonomy" id="410"/>
    <lineage>
        <taxon>Bacteria</taxon>
        <taxon>Pseudomonadati</taxon>
        <taxon>Pseudomonadota</taxon>
        <taxon>Alphaproteobacteria</taxon>
        <taxon>Hyphomicrobiales</taxon>
        <taxon>Methylobacteriaceae</taxon>
        <taxon>Methylobacterium</taxon>
    </lineage>
</organism>
<dbReference type="Gene3D" id="3.90.850.10">
    <property type="entry name" value="Fumarylacetoacetase-like, C-terminal domain"/>
    <property type="match status" value="1"/>
</dbReference>
<evidence type="ECO:0000256" key="1">
    <source>
        <dbReference type="ARBA" id="ARBA00022723"/>
    </source>
</evidence>
<keyword evidence="5" id="KW-1185">Reference proteome</keyword>
<name>A0ABQ4TCG5_METOR</name>
<protein>
    <recommendedName>
        <fullName evidence="6">2-hydroxyhepta-2,4-diene-1,7-dioate isomerase</fullName>
    </recommendedName>
</protein>
<feature type="domain" description="Rv2993c-like N-terminal" evidence="3">
    <location>
        <begin position="3"/>
        <end position="47"/>
    </location>
</feature>
<reference evidence="4" key="1">
    <citation type="journal article" date="2021" name="Front. Microbiol.">
        <title>Comprehensive Comparative Genomics and Phenotyping of Methylobacterium Species.</title>
        <authorList>
            <person name="Alessa O."/>
            <person name="Ogura Y."/>
            <person name="Fujitani Y."/>
            <person name="Takami H."/>
            <person name="Hayashi T."/>
            <person name="Sahin N."/>
            <person name="Tani A."/>
        </authorList>
    </citation>
    <scope>NUCLEOTIDE SEQUENCE</scope>
    <source>
        <strain evidence="4">NBRC 15689</strain>
    </source>
</reference>
<dbReference type="Pfam" id="PF01557">
    <property type="entry name" value="FAA_hydrolase"/>
    <property type="match status" value="1"/>
</dbReference>
<evidence type="ECO:0000313" key="4">
    <source>
        <dbReference type="EMBL" id="GJE29367.1"/>
    </source>
</evidence>
<evidence type="ECO:0000313" key="5">
    <source>
        <dbReference type="Proteomes" id="UP001055156"/>
    </source>
</evidence>
<keyword evidence="1" id="KW-0479">Metal-binding</keyword>
<dbReference type="SUPFAM" id="SSF56529">
    <property type="entry name" value="FAH"/>
    <property type="match status" value="1"/>
</dbReference>